<evidence type="ECO:0000256" key="1">
    <source>
        <dbReference type="SAM" id="Phobius"/>
    </source>
</evidence>
<reference evidence="2 3" key="1">
    <citation type="submission" date="2018-02" db="EMBL/GenBank/DDBJ databases">
        <authorList>
            <person name="Aull H.G."/>
            <person name="Garlena R.A."/>
            <person name="Russell D.A."/>
            <person name="Pop W.H."/>
            <person name="Jacobs-Sera D."/>
            <person name="Hatfull G.F."/>
        </authorList>
    </citation>
    <scope>NUCLEOTIDE SEQUENCE [LARGE SCALE GENOMIC DNA]</scope>
</reference>
<keyword evidence="1" id="KW-0812">Transmembrane</keyword>
<accession>A0A2P1JYD0</accession>
<protein>
    <submittedName>
        <fullName evidence="2">Uncharacterized protein</fullName>
    </submittedName>
</protein>
<proteinExistence type="predicted"/>
<keyword evidence="1" id="KW-0472">Membrane</keyword>
<gene>
    <name evidence="2" type="primary">83</name>
    <name evidence="2" type="ORF">PBI_GRAVY_83</name>
</gene>
<evidence type="ECO:0000313" key="3">
    <source>
        <dbReference type="Proteomes" id="UP000240261"/>
    </source>
</evidence>
<name>A0A2P1JYD0_9CAUD</name>
<keyword evidence="1" id="KW-1133">Transmembrane helix</keyword>
<organism evidence="2 3">
    <name type="scientific">Gordonia phage Gravy</name>
    <dbReference type="NCBI Taxonomy" id="2094133"/>
    <lineage>
        <taxon>Viruses</taxon>
        <taxon>Duplodnaviria</taxon>
        <taxon>Heunggongvirae</taxon>
        <taxon>Uroviricota</taxon>
        <taxon>Caudoviricetes</taxon>
        <taxon>Deejayvirinae</taxon>
        <taxon>Tanisvirus</taxon>
        <taxon>Tanisvirus tanis</taxon>
    </lineage>
</organism>
<sequence>MNEKVSEHDDIDALYSDVSPPVDLGRQQSSHFRRYKEVYLVFGLVGGLALGAGILVGGVLGARGAKAIFDESSVVLDATDGILYANPMQAAHRLDADPKGVTSLISHASHGTVNGHKLAKVAAHTS</sequence>
<dbReference type="Proteomes" id="UP000240261">
    <property type="component" value="Segment"/>
</dbReference>
<dbReference type="EMBL" id="MG962368">
    <property type="protein sequence ID" value="AVO25322.1"/>
    <property type="molecule type" value="Genomic_DNA"/>
</dbReference>
<feature type="transmembrane region" description="Helical" evidence="1">
    <location>
        <begin position="38"/>
        <end position="62"/>
    </location>
</feature>
<evidence type="ECO:0000313" key="2">
    <source>
        <dbReference type="EMBL" id="AVO25322.1"/>
    </source>
</evidence>